<dbReference type="Proteomes" id="UP000267516">
    <property type="component" value="Segment"/>
</dbReference>
<sequence length="66" mass="7212">MLLIVKFLKNDSTTVLSPLFSFEGKSFDVRMNASWRLTTVLSTTTKKKAASLANSAPESTIIVTTC</sequence>
<evidence type="ECO:0000313" key="1">
    <source>
        <dbReference type="EMBL" id="ATU84076.1"/>
    </source>
</evidence>
<organism evidence="1">
    <name type="scientific">White spot syndrome virus</name>
    <dbReference type="NCBI Taxonomy" id="342409"/>
    <lineage>
        <taxon>Viruses</taxon>
        <taxon>Viruses incertae sedis</taxon>
        <taxon>Naldaviricetes</taxon>
        <taxon>Nimaviridae</taxon>
        <taxon>Whispovirus</taxon>
    </lineage>
</organism>
<accession>A0A2D3I6P7</accession>
<proteinExistence type="predicted"/>
<protein>
    <submittedName>
        <fullName evidence="1">ORF1031</fullName>
    </submittedName>
</protein>
<reference evidence="1" key="1">
    <citation type="journal article" date="2018" name="Aquaculture">
        <title>Complete genome sequence of a white spot syndrome virus associated with a disease incursion in Australia.</title>
        <authorList>
            <person name="Oakey J."/>
            <person name="Smith C.S."/>
        </authorList>
    </citation>
    <scope>NUCLEOTIDE SEQUENCE [LARGE SCALE GENOMIC DNA]</scope>
    <source>
        <strain evidence="1">WSSV-AU</strain>
    </source>
</reference>
<dbReference type="EMBL" id="MF768985">
    <property type="protein sequence ID" value="ATU84076.1"/>
    <property type="molecule type" value="Genomic_DNA"/>
</dbReference>
<name>A0A2D3I6P7_9VIRU</name>